<organism evidence="2 3">
    <name type="scientific">Sporosarcina psychrophila</name>
    <name type="common">Bacillus psychrophilus</name>
    <dbReference type="NCBI Taxonomy" id="1476"/>
    <lineage>
        <taxon>Bacteria</taxon>
        <taxon>Bacillati</taxon>
        <taxon>Bacillota</taxon>
        <taxon>Bacilli</taxon>
        <taxon>Bacillales</taxon>
        <taxon>Caryophanaceae</taxon>
        <taxon>Sporosarcina</taxon>
    </lineage>
</organism>
<dbReference type="Proteomes" id="UP000698173">
    <property type="component" value="Unassembled WGS sequence"/>
</dbReference>
<reference evidence="2" key="1">
    <citation type="journal article" date="2021" name="PeerJ">
        <title>Extensive microbial diversity within the chicken gut microbiome revealed by metagenomics and culture.</title>
        <authorList>
            <person name="Gilroy R."/>
            <person name="Ravi A."/>
            <person name="Getino M."/>
            <person name="Pursley I."/>
            <person name="Horton D.L."/>
            <person name="Alikhan N.F."/>
            <person name="Baker D."/>
            <person name="Gharbi K."/>
            <person name="Hall N."/>
            <person name="Watson M."/>
            <person name="Adriaenssens E.M."/>
            <person name="Foster-Nyarko E."/>
            <person name="Jarju S."/>
            <person name="Secka A."/>
            <person name="Antonio M."/>
            <person name="Oren A."/>
            <person name="Chaudhuri R.R."/>
            <person name="La Ragione R."/>
            <person name="Hildebrand F."/>
            <person name="Pallen M.J."/>
        </authorList>
    </citation>
    <scope>NUCLEOTIDE SEQUENCE</scope>
    <source>
        <strain evidence="2">CHK171-7178</strain>
    </source>
</reference>
<keyword evidence="1" id="KW-0812">Transmembrane</keyword>
<feature type="transmembrane region" description="Helical" evidence="1">
    <location>
        <begin position="5"/>
        <end position="22"/>
    </location>
</feature>
<keyword evidence="1" id="KW-0472">Membrane</keyword>
<proteinExistence type="predicted"/>
<dbReference type="EMBL" id="DYWT01000158">
    <property type="protein sequence ID" value="HJF32004.1"/>
    <property type="molecule type" value="Genomic_DNA"/>
</dbReference>
<keyword evidence="1" id="KW-1133">Transmembrane helix</keyword>
<sequence>MLKIVRLISSLIGIALASYVLITKDFEFMPYMMLFLGVSILVIGVLELQAKRKTSAIISILASAFILFVAIYTF</sequence>
<accession>A0A921FYN9</accession>
<reference evidence="2" key="2">
    <citation type="submission" date="2021-09" db="EMBL/GenBank/DDBJ databases">
        <authorList>
            <person name="Gilroy R."/>
        </authorList>
    </citation>
    <scope>NUCLEOTIDE SEQUENCE</scope>
    <source>
        <strain evidence="2">CHK171-7178</strain>
    </source>
</reference>
<dbReference type="Pfam" id="PF13129">
    <property type="entry name" value="DUF3953"/>
    <property type="match status" value="1"/>
</dbReference>
<protein>
    <submittedName>
        <fullName evidence="2">DUF3953 domain-containing protein</fullName>
    </submittedName>
</protein>
<feature type="transmembrane region" description="Helical" evidence="1">
    <location>
        <begin position="28"/>
        <end position="48"/>
    </location>
</feature>
<comment type="caution">
    <text evidence="2">The sequence shown here is derived from an EMBL/GenBank/DDBJ whole genome shotgun (WGS) entry which is preliminary data.</text>
</comment>
<dbReference type="InterPro" id="IPR025018">
    <property type="entry name" value="DUF3953"/>
</dbReference>
<evidence type="ECO:0000256" key="1">
    <source>
        <dbReference type="SAM" id="Phobius"/>
    </source>
</evidence>
<name>A0A921FYN9_SPOPS</name>
<evidence type="ECO:0000313" key="3">
    <source>
        <dbReference type="Proteomes" id="UP000698173"/>
    </source>
</evidence>
<dbReference type="AlphaFoldDB" id="A0A921FYN9"/>
<feature type="transmembrane region" description="Helical" evidence="1">
    <location>
        <begin position="55"/>
        <end position="73"/>
    </location>
</feature>
<evidence type="ECO:0000313" key="2">
    <source>
        <dbReference type="EMBL" id="HJF32004.1"/>
    </source>
</evidence>
<gene>
    <name evidence="2" type="ORF">K8V56_09535</name>
</gene>